<gene>
    <name evidence="2" type="ORF">HPP92_011049</name>
</gene>
<comment type="caution">
    <text evidence="2">The sequence shown here is derived from an EMBL/GenBank/DDBJ whole genome shotgun (WGS) entry which is preliminary data.</text>
</comment>
<evidence type="ECO:0000256" key="1">
    <source>
        <dbReference type="SAM" id="MobiDB-lite"/>
    </source>
</evidence>
<evidence type="ECO:0000313" key="3">
    <source>
        <dbReference type="Proteomes" id="UP000639772"/>
    </source>
</evidence>
<proteinExistence type="predicted"/>
<feature type="compositionally biased region" description="Basic residues" evidence="1">
    <location>
        <begin position="26"/>
        <end position="35"/>
    </location>
</feature>
<evidence type="ECO:0000313" key="2">
    <source>
        <dbReference type="EMBL" id="KAG0482965.1"/>
    </source>
</evidence>
<feature type="compositionally biased region" description="Basic and acidic residues" evidence="1">
    <location>
        <begin position="73"/>
        <end position="85"/>
    </location>
</feature>
<name>A0A835V428_VANPL</name>
<sequence length="185" mass="20071">MKAKGAEAESAPPTKVGEAVEEAPPRRWRRRRRTRGSWEEEGAYGEEVGAWGRGGWRGRGGGGPRVVGVVGRGEGRGEDKEEANRGRLVRKVGVGGRKGRGGRGGEVVGRRREYTRRRLGRGERRDGESGGGGLGGGGGKGRRIRRGRGFEEGLTDVEGVAMLEADVEEGRKGRRSGRQSDRQRW</sequence>
<dbReference type="Proteomes" id="UP000639772">
    <property type="component" value="Unassembled WGS sequence"/>
</dbReference>
<feature type="compositionally biased region" description="Gly residues" evidence="1">
    <location>
        <begin position="129"/>
        <end position="139"/>
    </location>
</feature>
<feature type="region of interest" description="Disordered" evidence="1">
    <location>
        <begin position="1"/>
        <end position="185"/>
    </location>
</feature>
<reference evidence="2 3" key="1">
    <citation type="journal article" date="2020" name="Nat. Food">
        <title>A phased Vanilla planifolia genome enables genetic improvement of flavour and production.</title>
        <authorList>
            <person name="Hasing T."/>
            <person name="Tang H."/>
            <person name="Brym M."/>
            <person name="Khazi F."/>
            <person name="Huang T."/>
            <person name="Chambers A.H."/>
        </authorList>
    </citation>
    <scope>NUCLEOTIDE SEQUENCE [LARGE SCALE GENOMIC DNA]</scope>
    <source>
        <tissue evidence="2">Leaf</tissue>
    </source>
</reference>
<dbReference type="EMBL" id="JADCNM010000005">
    <property type="protein sequence ID" value="KAG0482965.1"/>
    <property type="molecule type" value="Genomic_DNA"/>
</dbReference>
<organism evidence="2 3">
    <name type="scientific">Vanilla planifolia</name>
    <name type="common">Vanilla</name>
    <dbReference type="NCBI Taxonomy" id="51239"/>
    <lineage>
        <taxon>Eukaryota</taxon>
        <taxon>Viridiplantae</taxon>
        <taxon>Streptophyta</taxon>
        <taxon>Embryophyta</taxon>
        <taxon>Tracheophyta</taxon>
        <taxon>Spermatophyta</taxon>
        <taxon>Magnoliopsida</taxon>
        <taxon>Liliopsida</taxon>
        <taxon>Asparagales</taxon>
        <taxon>Orchidaceae</taxon>
        <taxon>Vanilloideae</taxon>
        <taxon>Vanilleae</taxon>
        <taxon>Vanilla</taxon>
    </lineage>
</organism>
<dbReference type="AlphaFoldDB" id="A0A835V428"/>
<protein>
    <submittedName>
        <fullName evidence="2">Uncharacterized protein</fullName>
    </submittedName>
</protein>
<accession>A0A835V428</accession>
<feature type="compositionally biased region" description="Gly residues" evidence="1">
    <location>
        <begin position="51"/>
        <end position="65"/>
    </location>
</feature>